<dbReference type="InterPro" id="IPR038454">
    <property type="entry name" value="DnaA_N_sf"/>
</dbReference>
<gene>
    <name evidence="2" type="ORF">QF092_19305</name>
</gene>
<evidence type="ECO:0000313" key="3">
    <source>
        <dbReference type="Proteomes" id="UP001230978"/>
    </source>
</evidence>
<organism evidence="2 3">
    <name type="scientific">Fuscovulum ytuae</name>
    <dbReference type="NCBI Taxonomy" id="3042299"/>
    <lineage>
        <taxon>Bacteria</taxon>
        <taxon>Pseudomonadati</taxon>
        <taxon>Pseudomonadota</taxon>
        <taxon>Alphaproteobacteria</taxon>
        <taxon>Rhodobacterales</taxon>
        <taxon>Paracoccaceae</taxon>
        <taxon>Fuscovulum</taxon>
    </lineage>
</organism>
<dbReference type="InterPro" id="IPR024633">
    <property type="entry name" value="DnaA_N_dom"/>
</dbReference>
<dbReference type="Pfam" id="PF11638">
    <property type="entry name" value="DnaA_N"/>
    <property type="match status" value="1"/>
</dbReference>
<protein>
    <submittedName>
        <fullName evidence="2">DnaA N-terminal domain-containing protein</fullName>
    </submittedName>
</protein>
<keyword evidence="3" id="KW-1185">Reference proteome</keyword>
<evidence type="ECO:0000259" key="1">
    <source>
        <dbReference type="Pfam" id="PF11638"/>
    </source>
</evidence>
<proteinExistence type="predicted"/>
<dbReference type="Gene3D" id="3.30.300.180">
    <property type="match status" value="1"/>
</dbReference>
<dbReference type="Proteomes" id="UP001230978">
    <property type="component" value="Plasmid unnamed2"/>
</dbReference>
<keyword evidence="2" id="KW-0614">Plasmid</keyword>
<evidence type="ECO:0000313" key="2">
    <source>
        <dbReference type="EMBL" id="WGV18375.1"/>
    </source>
</evidence>
<feature type="domain" description="DnaA N-terminal" evidence="1">
    <location>
        <begin position="156"/>
        <end position="216"/>
    </location>
</feature>
<geneLocation type="plasmid" evidence="2 3">
    <name>unnamed2</name>
</geneLocation>
<accession>A0ABY8QDP8</accession>
<name>A0ABY8QDP8_9RHOB</name>
<reference evidence="2 3" key="1">
    <citation type="submission" date="2023-04" db="EMBL/GenBank/DDBJ databases">
        <title>YMD61, complete Genome.</title>
        <authorList>
            <person name="Zhang J."/>
        </authorList>
    </citation>
    <scope>NUCLEOTIDE SEQUENCE [LARGE SCALE GENOMIC DNA]</scope>
    <source>
        <strain evidence="2 3">YMD61</strain>
        <plasmid evidence="2 3">unnamed2</plasmid>
    </source>
</reference>
<dbReference type="RefSeq" id="WP_281470541.1">
    <property type="nucleotide sequence ID" value="NZ_CP124537.1"/>
</dbReference>
<dbReference type="EMBL" id="CP124537">
    <property type="protein sequence ID" value="WGV18375.1"/>
    <property type="molecule type" value="Genomic_DNA"/>
</dbReference>
<sequence>MQIVRPVGRQAASRKYDLITALGVHACRGDKHFQRLVLRFITAIVARYNWQTDELSIGQRELAALWSVDERTVKREMAKLRALGWLVQKRAAVRGRVAIHGLDLGAILASTRPDWDAVGPDFVDRMAGPQSVSDQPAPNVVAFPGNAPATLPEDATVWERIQSRLAAEDPAAFNMWFRQLAQVGFAGGCLELAAPSRFHAAYVTTHHLIRLLAAARQQDGSIRIVKVSAE</sequence>